<dbReference type="OrthoDB" id="1523883at2759"/>
<dbReference type="Proteomes" id="UP000316621">
    <property type="component" value="Chromosome 2"/>
</dbReference>
<dbReference type="AlphaFoldDB" id="A0A4Y7IM81"/>
<keyword evidence="2" id="KW-0460">Magnesium</keyword>
<reference evidence="3 4" key="1">
    <citation type="journal article" date="2018" name="Science">
        <title>The opium poppy genome and morphinan production.</title>
        <authorList>
            <person name="Guo L."/>
            <person name="Winzer T."/>
            <person name="Yang X."/>
            <person name="Li Y."/>
            <person name="Ning Z."/>
            <person name="He Z."/>
            <person name="Teodor R."/>
            <person name="Lu Y."/>
            <person name="Bowser T.A."/>
            <person name="Graham I.A."/>
            <person name="Ye K."/>
        </authorList>
    </citation>
    <scope>NUCLEOTIDE SEQUENCE [LARGE SCALE GENOMIC DNA]</scope>
    <source>
        <strain evidence="4">cv. HN1</strain>
        <tissue evidence="3">Leaves</tissue>
    </source>
</reference>
<dbReference type="SUPFAM" id="SSF53335">
    <property type="entry name" value="S-adenosyl-L-methionine-dependent methyltransferases"/>
    <property type="match status" value="1"/>
</dbReference>
<sequence length="240" mass="26667">MDQQQCIQNVHMNGGTGETSYSANSSVQKKLITRPIVEEAILNMLSNLYGNNTISAATSKPRKTTIGITELGCSSGPNALSVISRTLEMIYNKHCESGIVMPEILVFLNNLPSNDFNTLFKDVGNFCDDLRRTKRDGSGPCFVAGMPGTFYGRLFPSDTLHFIHSSYSLHWLSQAPEEIKKTNKGNFYITKSSPASVVTAYLNQFKKDFMIFLECRSEELVEGGKNGVNTCGKEQFKRSY</sequence>
<gene>
    <name evidence="3" type="ORF">C5167_018255</name>
</gene>
<dbReference type="EMBL" id="CM010716">
    <property type="protein sequence ID" value="RZC49827.1"/>
    <property type="molecule type" value="Genomic_DNA"/>
</dbReference>
<dbReference type="Gene3D" id="3.40.50.150">
    <property type="entry name" value="Vaccinia Virus protein VP39"/>
    <property type="match status" value="1"/>
</dbReference>
<organism evidence="3 4">
    <name type="scientific">Papaver somniferum</name>
    <name type="common">Opium poppy</name>
    <dbReference type="NCBI Taxonomy" id="3469"/>
    <lineage>
        <taxon>Eukaryota</taxon>
        <taxon>Viridiplantae</taxon>
        <taxon>Streptophyta</taxon>
        <taxon>Embryophyta</taxon>
        <taxon>Tracheophyta</taxon>
        <taxon>Spermatophyta</taxon>
        <taxon>Magnoliopsida</taxon>
        <taxon>Ranunculales</taxon>
        <taxon>Papaveraceae</taxon>
        <taxon>Papaveroideae</taxon>
        <taxon>Papaver</taxon>
    </lineage>
</organism>
<dbReference type="Pfam" id="PF03492">
    <property type="entry name" value="Methyltransf_7"/>
    <property type="match status" value="1"/>
</dbReference>
<evidence type="ECO:0000256" key="2">
    <source>
        <dbReference type="ARBA" id="ARBA00022842"/>
    </source>
</evidence>
<dbReference type="PANTHER" id="PTHR31009">
    <property type="entry name" value="S-ADENOSYL-L-METHIONINE:CARBOXYL METHYLTRANSFERASE FAMILY PROTEIN"/>
    <property type="match status" value="1"/>
</dbReference>
<evidence type="ECO:0000313" key="4">
    <source>
        <dbReference type="Proteomes" id="UP000316621"/>
    </source>
</evidence>
<dbReference type="GO" id="GO:0046872">
    <property type="term" value="F:metal ion binding"/>
    <property type="evidence" value="ECO:0007669"/>
    <property type="project" value="UniProtKB-KW"/>
</dbReference>
<protein>
    <recommendedName>
        <fullName evidence="5">Jasmonate O-methyltransferase</fullName>
    </recommendedName>
</protein>
<dbReference type="Gene3D" id="1.10.1200.270">
    <property type="entry name" value="Methyltransferase, alpha-helical capping domain"/>
    <property type="match status" value="1"/>
</dbReference>
<dbReference type="InterPro" id="IPR005299">
    <property type="entry name" value="MeTrfase_7"/>
</dbReference>
<evidence type="ECO:0000256" key="1">
    <source>
        <dbReference type="ARBA" id="ARBA00022723"/>
    </source>
</evidence>
<keyword evidence="1" id="KW-0479">Metal-binding</keyword>
<proteinExistence type="predicted"/>
<dbReference type="InterPro" id="IPR029063">
    <property type="entry name" value="SAM-dependent_MTases_sf"/>
</dbReference>
<accession>A0A4Y7IM81</accession>
<dbReference type="InterPro" id="IPR042086">
    <property type="entry name" value="MeTrfase_capping"/>
</dbReference>
<keyword evidence="4" id="KW-1185">Reference proteome</keyword>
<evidence type="ECO:0000313" key="3">
    <source>
        <dbReference type="EMBL" id="RZC49827.1"/>
    </source>
</evidence>
<dbReference type="GO" id="GO:0008168">
    <property type="term" value="F:methyltransferase activity"/>
    <property type="evidence" value="ECO:0007669"/>
    <property type="project" value="InterPro"/>
</dbReference>
<dbReference type="OMA" id="FRSCHEV"/>
<evidence type="ECO:0008006" key="5">
    <source>
        <dbReference type="Google" id="ProtNLM"/>
    </source>
</evidence>
<dbReference type="Gramene" id="RZC49827">
    <property type="protein sequence ID" value="RZC49827"/>
    <property type="gene ID" value="C5167_018255"/>
</dbReference>
<name>A0A4Y7IM81_PAPSO</name>